<comment type="caution">
    <text evidence="3">The sequence shown here is derived from an EMBL/GenBank/DDBJ whole genome shotgun (WGS) entry which is preliminary data.</text>
</comment>
<evidence type="ECO:0000313" key="4">
    <source>
        <dbReference type="Proteomes" id="UP000035763"/>
    </source>
</evidence>
<keyword evidence="2" id="KW-0812">Transmembrane</keyword>
<sequence>MAEKQGQVWRLQVGPRVHEVISREATVTKREVLWLVDGELVATKTTSEEKVVLTPEEEEGAHLGAIRVIHTAFNAPRRAIWFEGQGASAQALTGLGGVDMEPEAGSPVAVREERMARRPGLYAARHVAGGVMKVVGPVIVAWLIARSAGLLPGLDLNLPRIPLPDIDLPDFPWPDINLPSIPWPDWNAPGWLVWIVGHAKYVVPILIGIAVARSEIRRRQTTAQRREKLRSRDLDQESKERDTP</sequence>
<dbReference type="AlphaFoldDB" id="W6JZX4"/>
<feature type="region of interest" description="Disordered" evidence="1">
    <location>
        <begin position="222"/>
        <end position="244"/>
    </location>
</feature>
<keyword evidence="4" id="KW-1185">Reference proteome</keyword>
<evidence type="ECO:0000256" key="1">
    <source>
        <dbReference type="SAM" id="MobiDB-lite"/>
    </source>
</evidence>
<keyword evidence="2" id="KW-1133">Transmembrane helix</keyword>
<dbReference type="EMBL" id="CAJA01000002">
    <property type="protein sequence ID" value="CCH71624.1"/>
    <property type="molecule type" value="Genomic_DNA"/>
</dbReference>
<accession>W6JZX4</accession>
<feature type="transmembrane region" description="Helical" evidence="2">
    <location>
        <begin position="123"/>
        <end position="145"/>
    </location>
</feature>
<name>W6JZX4_9MICO</name>
<organism evidence="3 4">
    <name type="scientific">Nostocoides australiense Ben110</name>
    <dbReference type="NCBI Taxonomy" id="1193182"/>
    <lineage>
        <taxon>Bacteria</taxon>
        <taxon>Bacillati</taxon>
        <taxon>Actinomycetota</taxon>
        <taxon>Actinomycetes</taxon>
        <taxon>Micrococcales</taxon>
        <taxon>Intrasporangiaceae</taxon>
        <taxon>Nostocoides</taxon>
    </lineage>
</organism>
<evidence type="ECO:0000256" key="2">
    <source>
        <dbReference type="SAM" id="Phobius"/>
    </source>
</evidence>
<proteinExistence type="predicted"/>
<evidence type="ECO:0000313" key="3">
    <source>
        <dbReference type="EMBL" id="CCH71624.1"/>
    </source>
</evidence>
<keyword evidence="2" id="KW-0472">Membrane</keyword>
<gene>
    <name evidence="3" type="ORF">BN11_100014</name>
</gene>
<feature type="transmembrane region" description="Helical" evidence="2">
    <location>
        <begin position="191"/>
        <end position="212"/>
    </location>
</feature>
<protein>
    <submittedName>
        <fullName evidence="3">Uncharacterized protein</fullName>
    </submittedName>
</protein>
<dbReference type="Proteomes" id="UP000035763">
    <property type="component" value="Unassembled WGS sequence"/>
</dbReference>
<reference evidence="3 4" key="1">
    <citation type="journal article" date="2013" name="ISME J.">
        <title>A metabolic model for members of the genus Tetrasphaera involved in enhanced biological phosphorus removal.</title>
        <authorList>
            <person name="Kristiansen R."/>
            <person name="Nguyen H.T.T."/>
            <person name="Saunders A.M."/>
            <person name="Nielsen J.L."/>
            <person name="Wimmer R."/>
            <person name="Le V.Q."/>
            <person name="McIlroy S.J."/>
            <person name="Petrovski S."/>
            <person name="Seviour R.J."/>
            <person name="Calteau A."/>
            <person name="Nielsen K.L."/>
            <person name="Nielsen P.H."/>
        </authorList>
    </citation>
    <scope>NUCLEOTIDE SEQUENCE [LARGE SCALE GENOMIC DNA]</scope>
    <source>
        <strain evidence="3 4">Ben110</strain>
    </source>
</reference>